<reference evidence="2 3" key="2">
    <citation type="journal article" date="2023" name="Mol. Biol. Evol.">
        <title>Genomics of Secondarily Temperate Adaptation in the Only Non-Antarctic Icefish.</title>
        <authorList>
            <person name="Rivera-Colon A.G."/>
            <person name="Rayamajhi N."/>
            <person name="Minhas B.F."/>
            <person name="Madrigal G."/>
            <person name="Bilyk K.T."/>
            <person name="Yoon V."/>
            <person name="Hune M."/>
            <person name="Gregory S."/>
            <person name="Cheng C.H.C."/>
            <person name="Catchen J.M."/>
        </authorList>
    </citation>
    <scope>NUCLEOTIDE SEQUENCE [LARGE SCALE GENOMIC DNA]</scope>
    <source>
        <strain evidence="2">JMC-PN-2008</strain>
    </source>
</reference>
<sequence length="417" mass="48565">MEKEVMEAKINEIEEDFKEEKTTLRTELTDAQSYIDHMKEENARLTMKDVSTSEAFENLMGLQTQAKMEKEVMEAKINEIEEDFKEKKTSLRMELSDAQSHIDHLKKENAKLTMKDVSTNEALEEQMGLQTQAKMEKEEMEAKITEMEEDFKKEKTTLGTELSVAQSQLMLKEVSTSQDLEEFKRIQTQAKMEKHEMEAKMNETEEDFKKEKTSLRTELSDAQSHIDNLKKENAKLTMKDVSNSEAVKELMGLQTQAKTEKEVMEAKINEMEEDFKKEKTCLRTELSVAQSHIDHMKEENARLTQNQVSTSEALEELMGLQTQATASQRQTLNLLSQEELELSQSKKCFERKYQAVEETYEKELTEKENSCQIRVAEMVSKDEMDKMFLQREAEDRPRTSAVEEIQQLIRVKKQLQV</sequence>
<name>A0AAN7WY06_ELEMC</name>
<accession>A0AAN7WY06</accession>
<feature type="compositionally biased region" description="Basic and acidic residues" evidence="1">
    <location>
        <begin position="194"/>
        <end position="219"/>
    </location>
</feature>
<keyword evidence="3" id="KW-1185">Reference proteome</keyword>
<dbReference type="Proteomes" id="UP001346869">
    <property type="component" value="Unassembled WGS sequence"/>
</dbReference>
<protein>
    <submittedName>
        <fullName evidence="2">Uncharacterized protein</fullName>
    </submittedName>
</protein>
<proteinExistence type="predicted"/>
<evidence type="ECO:0000313" key="2">
    <source>
        <dbReference type="EMBL" id="KAK5854191.1"/>
    </source>
</evidence>
<evidence type="ECO:0000256" key="1">
    <source>
        <dbReference type="SAM" id="MobiDB-lite"/>
    </source>
</evidence>
<dbReference type="EMBL" id="JAUZQC010000019">
    <property type="protein sequence ID" value="KAK5854191.1"/>
    <property type="molecule type" value="Genomic_DNA"/>
</dbReference>
<dbReference type="AlphaFoldDB" id="A0AAN7WY06"/>
<feature type="region of interest" description="Disordered" evidence="1">
    <location>
        <begin position="194"/>
        <end position="225"/>
    </location>
</feature>
<evidence type="ECO:0000313" key="3">
    <source>
        <dbReference type="Proteomes" id="UP001346869"/>
    </source>
</evidence>
<organism evidence="2 3">
    <name type="scientific">Eleginops maclovinus</name>
    <name type="common">Patagonian blennie</name>
    <name type="synonym">Eleginus maclovinus</name>
    <dbReference type="NCBI Taxonomy" id="56733"/>
    <lineage>
        <taxon>Eukaryota</taxon>
        <taxon>Metazoa</taxon>
        <taxon>Chordata</taxon>
        <taxon>Craniata</taxon>
        <taxon>Vertebrata</taxon>
        <taxon>Euteleostomi</taxon>
        <taxon>Actinopterygii</taxon>
        <taxon>Neopterygii</taxon>
        <taxon>Teleostei</taxon>
        <taxon>Neoteleostei</taxon>
        <taxon>Acanthomorphata</taxon>
        <taxon>Eupercaria</taxon>
        <taxon>Perciformes</taxon>
        <taxon>Notothenioidei</taxon>
        <taxon>Eleginopidae</taxon>
        <taxon>Eleginops</taxon>
    </lineage>
</organism>
<comment type="caution">
    <text evidence="2">The sequence shown here is derived from an EMBL/GenBank/DDBJ whole genome shotgun (WGS) entry which is preliminary data.</text>
</comment>
<gene>
    <name evidence="2" type="ORF">PBY51_015283</name>
</gene>
<reference evidence="2 3" key="1">
    <citation type="journal article" date="2023" name="Genes (Basel)">
        <title>Chromosome-Level Genome Assembly and Circadian Gene Repertoire of the Patagonia Blennie Eleginops maclovinus-The Closest Ancestral Proxy of Antarctic Cryonotothenioids.</title>
        <authorList>
            <person name="Cheng C.C."/>
            <person name="Rivera-Colon A.G."/>
            <person name="Minhas B.F."/>
            <person name="Wilson L."/>
            <person name="Rayamajhi N."/>
            <person name="Vargas-Chacoff L."/>
            <person name="Catchen J.M."/>
        </authorList>
    </citation>
    <scope>NUCLEOTIDE SEQUENCE [LARGE SCALE GENOMIC DNA]</scope>
    <source>
        <strain evidence="2">JMC-PN-2008</strain>
    </source>
</reference>